<gene>
    <name evidence="1" type="ORF">S12H4_51289</name>
</gene>
<name>X1V8S8_9ZZZZ</name>
<comment type="caution">
    <text evidence="1">The sequence shown here is derived from an EMBL/GenBank/DDBJ whole genome shotgun (WGS) entry which is preliminary data.</text>
</comment>
<evidence type="ECO:0008006" key="2">
    <source>
        <dbReference type="Google" id="ProtNLM"/>
    </source>
</evidence>
<dbReference type="EMBL" id="BARW01032398">
    <property type="protein sequence ID" value="GAJ12812.1"/>
    <property type="molecule type" value="Genomic_DNA"/>
</dbReference>
<protein>
    <recommendedName>
        <fullName evidence="2">Calcineurin-like phosphoesterase domain-containing protein</fullName>
    </recommendedName>
</protein>
<organism evidence="1">
    <name type="scientific">marine sediment metagenome</name>
    <dbReference type="NCBI Taxonomy" id="412755"/>
    <lineage>
        <taxon>unclassified sequences</taxon>
        <taxon>metagenomes</taxon>
        <taxon>ecological metagenomes</taxon>
    </lineage>
</organism>
<dbReference type="AlphaFoldDB" id="X1V8S8"/>
<evidence type="ECO:0000313" key="1">
    <source>
        <dbReference type="EMBL" id="GAJ12812.1"/>
    </source>
</evidence>
<dbReference type="SUPFAM" id="SSF56300">
    <property type="entry name" value="Metallo-dependent phosphatases"/>
    <property type="match status" value="1"/>
</dbReference>
<reference evidence="1" key="1">
    <citation type="journal article" date="2014" name="Front. Microbiol.">
        <title>High frequency of phylogenetically diverse reductive dehalogenase-homologous genes in deep subseafloor sedimentary metagenomes.</title>
        <authorList>
            <person name="Kawai M."/>
            <person name="Futagami T."/>
            <person name="Toyoda A."/>
            <person name="Takaki Y."/>
            <person name="Nishi S."/>
            <person name="Hori S."/>
            <person name="Arai W."/>
            <person name="Tsubouchi T."/>
            <person name="Morono Y."/>
            <person name="Uchiyama I."/>
            <person name="Ito T."/>
            <person name="Fujiyama A."/>
            <person name="Inagaki F."/>
            <person name="Takami H."/>
        </authorList>
    </citation>
    <scope>NUCLEOTIDE SEQUENCE</scope>
    <source>
        <strain evidence="1">Expedition CK06-06</strain>
    </source>
</reference>
<sequence>MKWLDETLADTPKGYRKYVSAHKPPSTIEKWAYHASDDSESKVFTDLMTKHEVDDVYLGHIHAYSTARYKGVDYIISGGGGAGLHDRYGPLGNVHHYIICDVMADGTVKQQVVRFYKAAKILFR</sequence>
<dbReference type="InterPro" id="IPR029052">
    <property type="entry name" value="Metallo-depent_PP-like"/>
</dbReference>
<proteinExistence type="predicted"/>
<accession>X1V8S8</accession>
<dbReference type="Gene3D" id="3.60.21.10">
    <property type="match status" value="1"/>
</dbReference>